<proteinExistence type="inferred from homology"/>
<dbReference type="GO" id="GO:0032787">
    <property type="term" value="P:monocarboxylic acid metabolic process"/>
    <property type="evidence" value="ECO:0007669"/>
    <property type="project" value="UniProtKB-ARBA"/>
</dbReference>
<dbReference type="EMBL" id="PNRG01000001">
    <property type="protein sequence ID" value="PMR82816.1"/>
    <property type="molecule type" value="Genomic_DNA"/>
</dbReference>
<sequence length="253" mass="26004">MPSAFDLGGQVALVTGGSSGLGCAMAKALASAGAKVIVAARRREALDDTVNDIEAQGGQAAALVADLADPASLEQIAQRAAEPFGAVTILVNAAGVNLRQPIDEVDLAAWQLTMQLHLGAPFFLAQALVPGMRERGYGRIINLASLQSQRAFPNSAPYGAAKGGVVQLTRAMAEAWSCFGINANAIAPGFFPTELTAPVFQDSASAEALAGRTAIGRNGELEDIEGPTVFLASPASRYVTGQTLYVDGGFTAK</sequence>
<dbReference type="InterPro" id="IPR050259">
    <property type="entry name" value="SDR"/>
</dbReference>
<dbReference type="InterPro" id="IPR057326">
    <property type="entry name" value="KR_dom"/>
</dbReference>
<dbReference type="FunFam" id="3.40.50.720:FF:000084">
    <property type="entry name" value="Short-chain dehydrogenase reductase"/>
    <property type="match status" value="1"/>
</dbReference>
<evidence type="ECO:0000256" key="1">
    <source>
        <dbReference type="ARBA" id="ARBA00006484"/>
    </source>
</evidence>
<dbReference type="RefSeq" id="WP_102586411.1">
    <property type="nucleotide sequence ID" value="NZ_BNAE01000004.1"/>
</dbReference>
<reference evidence="3 4" key="1">
    <citation type="submission" date="2018-01" db="EMBL/GenBank/DDBJ databases">
        <title>Halomonas endophytica sp. nov., isolated from storage liquid in the stems of Populus euphratica.</title>
        <authorList>
            <person name="Chen C."/>
        </authorList>
    </citation>
    <scope>NUCLEOTIDE SEQUENCE [LARGE SCALE GENOMIC DNA]</scope>
    <source>
        <strain evidence="3 4">BZ-SZ-XJ27</strain>
    </source>
</reference>
<gene>
    <name evidence="3" type="ORF">C1H70_00715</name>
</gene>
<dbReference type="InterPro" id="IPR036291">
    <property type="entry name" value="NAD(P)-bd_dom_sf"/>
</dbReference>
<dbReference type="AlphaFoldDB" id="A0A2N7UQU9"/>
<dbReference type="Gene3D" id="3.40.50.720">
    <property type="entry name" value="NAD(P)-binding Rossmann-like Domain"/>
    <property type="match status" value="1"/>
</dbReference>
<dbReference type="Pfam" id="PF13561">
    <property type="entry name" value="adh_short_C2"/>
    <property type="match status" value="1"/>
</dbReference>
<evidence type="ECO:0000313" key="3">
    <source>
        <dbReference type="EMBL" id="PMR82816.1"/>
    </source>
</evidence>
<dbReference type="Proteomes" id="UP000235547">
    <property type="component" value="Unassembled WGS sequence"/>
</dbReference>
<name>A0A2N7UQU9_9GAMM</name>
<dbReference type="PANTHER" id="PTHR42879:SF2">
    <property type="entry name" value="3-OXOACYL-[ACYL-CARRIER-PROTEIN] REDUCTASE FABG"/>
    <property type="match status" value="1"/>
</dbReference>
<comment type="similarity">
    <text evidence="1">Belongs to the short-chain dehydrogenases/reductases (SDR) family.</text>
</comment>
<dbReference type="PANTHER" id="PTHR42879">
    <property type="entry name" value="3-OXOACYL-(ACYL-CARRIER-PROTEIN) REDUCTASE"/>
    <property type="match status" value="1"/>
</dbReference>
<dbReference type="InterPro" id="IPR020904">
    <property type="entry name" value="Sc_DH/Rdtase_CS"/>
</dbReference>
<dbReference type="PRINTS" id="PR00081">
    <property type="entry name" value="GDHRDH"/>
</dbReference>
<feature type="domain" description="Ketoreductase" evidence="2">
    <location>
        <begin position="10"/>
        <end position="147"/>
    </location>
</feature>
<comment type="caution">
    <text evidence="3">The sequence shown here is derived from an EMBL/GenBank/DDBJ whole genome shotgun (WGS) entry which is preliminary data.</text>
</comment>
<dbReference type="PROSITE" id="PS00061">
    <property type="entry name" value="ADH_SHORT"/>
    <property type="match status" value="1"/>
</dbReference>
<accession>A0A2N7UQU9</accession>
<evidence type="ECO:0000313" key="4">
    <source>
        <dbReference type="Proteomes" id="UP000235547"/>
    </source>
</evidence>
<evidence type="ECO:0000259" key="2">
    <source>
        <dbReference type="SMART" id="SM00822"/>
    </source>
</evidence>
<dbReference type="PRINTS" id="PR00080">
    <property type="entry name" value="SDRFAMILY"/>
</dbReference>
<dbReference type="OrthoDB" id="9803333at2"/>
<dbReference type="InterPro" id="IPR002347">
    <property type="entry name" value="SDR_fam"/>
</dbReference>
<dbReference type="SMART" id="SM00822">
    <property type="entry name" value="PKS_KR"/>
    <property type="match status" value="1"/>
</dbReference>
<protein>
    <submittedName>
        <fullName evidence="3">Gluconate 5-dehydrogenase</fullName>
    </submittedName>
</protein>
<organism evidence="3 4">
    <name type="scientific">Halomonas urumqiensis</name>
    <dbReference type="NCBI Taxonomy" id="1684789"/>
    <lineage>
        <taxon>Bacteria</taxon>
        <taxon>Pseudomonadati</taxon>
        <taxon>Pseudomonadota</taxon>
        <taxon>Gammaproteobacteria</taxon>
        <taxon>Oceanospirillales</taxon>
        <taxon>Halomonadaceae</taxon>
        <taxon>Halomonas</taxon>
    </lineage>
</organism>
<keyword evidence="4" id="KW-1185">Reference proteome</keyword>
<dbReference type="SUPFAM" id="SSF51735">
    <property type="entry name" value="NAD(P)-binding Rossmann-fold domains"/>
    <property type="match status" value="1"/>
</dbReference>